<feature type="compositionally biased region" description="Basic and acidic residues" evidence="1">
    <location>
        <begin position="287"/>
        <end position="301"/>
    </location>
</feature>
<reference evidence="3 4" key="1">
    <citation type="submission" date="2018-12" db="EMBL/GenBank/DDBJ databases">
        <title>bacterium Hansschlegelia zhihuaiae S113.</title>
        <authorList>
            <person name="He J."/>
        </authorList>
    </citation>
    <scope>NUCLEOTIDE SEQUENCE [LARGE SCALE GENOMIC DNA]</scope>
    <source>
        <strain evidence="3 4">S 113</strain>
    </source>
</reference>
<dbReference type="EMBL" id="RYFI01000009">
    <property type="protein sequence ID" value="RXF73277.1"/>
    <property type="molecule type" value="Genomic_DNA"/>
</dbReference>
<organism evidence="3 4">
    <name type="scientific">Hansschlegelia zhihuaiae</name>
    <dbReference type="NCBI Taxonomy" id="405005"/>
    <lineage>
        <taxon>Bacteria</taxon>
        <taxon>Pseudomonadati</taxon>
        <taxon>Pseudomonadota</taxon>
        <taxon>Alphaproteobacteria</taxon>
        <taxon>Hyphomicrobiales</taxon>
        <taxon>Methylopilaceae</taxon>
        <taxon>Hansschlegelia</taxon>
    </lineage>
</organism>
<evidence type="ECO:0000256" key="1">
    <source>
        <dbReference type="SAM" id="MobiDB-lite"/>
    </source>
</evidence>
<comment type="caution">
    <text evidence="3">The sequence shown here is derived from an EMBL/GenBank/DDBJ whole genome shotgun (WGS) entry which is preliminary data.</text>
</comment>
<evidence type="ECO:0000313" key="4">
    <source>
        <dbReference type="Proteomes" id="UP000289708"/>
    </source>
</evidence>
<accession>A0A4Q0MI42</accession>
<evidence type="ECO:0000313" key="3">
    <source>
        <dbReference type="EMBL" id="RXF73277.1"/>
    </source>
</evidence>
<sequence length="340" mass="34864">MSVFHRGTLAAGAAASLLTAVSALALEAGATAVPLPQARDAVVAVLEDNQQAVALVSGGVAAKAAGDPTCPKVTVAPAGDTRRSDGAQATLDGLARDCANLGAETICKIALVGEGARGRKKGPAAIDAPMTIQVKDAEGREVETRRVNLKVEMPEGVQKVAFRHVEEGVSLPPPTAAGYADWTIVVGFEPPSPAEIAAAEQEEAEARAAEASEAPAIKRPAKSRKSRSARSRAVSQARSAAARRAPQSEAGPPPVVVTARPPAQPPAVTTTTIGSGSAMARAAQSFTERRDRALADQRAREAQAQAARRRPVAPPQQAARPPQPQAAAAQRSAIQTAQTN</sequence>
<feature type="compositionally biased region" description="Basic residues" evidence="1">
    <location>
        <begin position="219"/>
        <end position="230"/>
    </location>
</feature>
<gene>
    <name evidence="3" type="ORF">EK403_10615</name>
</gene>
<feature type="region of interest" description="Disordered" evidence="1">
    <location>
        <begin position="198"/>
        <end position="340"/>
    </location>
</feature>
<proteinExistence type="predicted"/>
<feature type="chain" id="PRO_5020210495" evidence="2">
    <location>
        <begin position="26"/>
        <end position="340"/>
    </location>
</feature>
<feature type="compositionally biased region" description="Low complexity" evidence="1">
    <location>
        <begin position="315"/>
        <end position="340"/>
    </location>
</feature>
<evidence type="ECO:0000256" key="2">
    <source>
        <dbReference type="SAM" id="SignalP"/>
    </source>
</evidence>
<dbReference type="AlphaFoldDB" id="A0A4Q0MI42"/>
<feature type="signal peptide" evidence="2">
    <location>
        <begin position="1"/>
        <end position="25"/>
    </location>
</feature>
<name>A0A4Q0MI42_9HYPH</name>
<feature type="compositionally biased region" description="Low complexity" evidence="1">
    <location>
        <begin position="231"/>
        <end position="272"/>
    </location>
</feature>
<keyword evidence="2" id="KW-0732">Signal</keyword>
<dbReference type="RefSeq" id="WP_128777470.1">
    <property type="nucleotide sequence ID" value="NZ_RYFI01000009.1"/>
</dbReference>
<protein>
    <submittedName>
        <fullName evidence="3">Uncharacterized protein</fullName>
    </submittedName>
</protein>
<dbReference type="OrthoDB" id="8453774at2"/>
<keyword evidence="4" id="KW-1185">Reference proteome</keyword>
<dbReference type="Proteomes" id="UP000289708">
    <property type="component" value="Unassembled WGS sequence"/>
</dbReference>